<feature type="transmembrane region" description="Helical" evidence="8">
    <location>
        <begin position="276"/>
        <end position="298"/>
    </location>
</feature>
<evidence type="ECO:0000256" key="1">
    <source>
        <dbReference type="ARBA" id="ARBA00004651"/>
    </source>
</evidence>
<feature type="transmembrane region" description="Helical" evidence="8">
    <location>
        <begin position="206"/>
        <end position="225"/>
    </location>
</feature>
<evidence type="ECO:0000259" key="9">
    <source>
        <dbReference type="Pfam" id="PF00361"/>
    </source>
</evidence>
<feature type="transmembrane region" description="Helical" evidence="8">
    <location>
        <begin position="6"/>
        <end position="26"/>
    </location>
</feature>
<keyword evidence="4 7" id="KW-0812">Transmembrane</keyword>
<dbReference type="PANTHER" id="PTHR42703:SF1">
    <property type="entry name" value="NA(+)_H(+) ANTIPORTER SUBUNIT D1"/>
    <property type="match status" value="1"/>
</dbReference>
<dbReference type="InterPro" id="IPR003918">
    <property type="entry name" value="NADH_UbQ_OxRdtase"/>
</dbReference>
<keyword evidence="11" id="KW-1185">Reference proteome</keyword>
<feature type="transmembrane region" description="Helical" evidence="8">
    <location>
        <begin position="33"/>
        <end position="55"/>
    </location>
</feature>
<feature type="transmembrane region" description="Helical" evidence="8">
    <location>
        <begin position="111"/>
        <end position="130"/>
    </location>
</feature>
<feature type="transmembrane region" description="Helical" evidence="8">
    <location>
        <begin position="410"/>
        <end position="432"/>
    </location>
</feature>
<comment type="subcellular location">
    <subcellularLocation>
        <location evidence="1">Cell membrane</location>
        <topology evidence="1">Multi-pass membrane protein</topology>
    </subcellularLocation>
    <subcellularLocation>
        <location evidence="7">Membrane</location>
        <topology evidence="7">Multi-pass membrane protein</topology>
    </subcellularLocation>
</comment>
<dbReference type="AlphaFoldDB" id="A0A7G6E4Q9"/>
<keyword evidence="3" id="KW-1003">Cell membrane</keyword>
<dbReference type="PRINTS" id="PR01437">
    <property type="entry name" value="NUOXDRDTASE4"/>
</dbReference>
<dbReference type="OrthoDB" id="9807568at2"/>
<evidence type="ECO:0000256" key="4">
    <source>
        <dbReference type="ARBA" id="ARBA00022692"/>
    </source>
</evidence>
<accession>A0A7G6E4Q9</accession>
<evidence type="ECO:0000256" key="8">
    <source>
        <dbReference type="SAM" id="Phobius"/>
    </source>
</evidence>
<dbReference type="KEGG" id="tfr:BR63_12540"/>
<feature type="transmembrane region" description="Helical" evidence="8">
    <location>
        <begin position="75"/>
        <end position="99"/>
    </location>
</feature>
<feature type="transmembrane region" description="Helical" evidence="8">
    <location>
        <begin position="372"/>
        <end position="390"/>
    </location>
</feature>
<evidence type="ECO:0000256" key="6">
    <source>
        <dbReference type="ARBA" id="ARBA00023136"/>
    </source>
</evidence>
<dbReference type="PANTHER" id="PTHR42703">
    <property type="entry name" value="NADH DEHYDROGENASE"/>
    <property type="match status" value="1"/>
</dbReference>
<keyword evidence="6 8" id="KW-0472">Membrane</keyword>
<feature type="transmembrane region" description="Helical" evidence="8">
    <location>
        <begin position="453"/>
        <end position="475"/>
    </location>
</feature>
<gene>
    <name evidence="10" type="ORF">BR63_12540</name>
</gene>
<name>A0A7G6E4Q9_THEFR</name>
<evidence type="ECO:0000313" key="11">
    <source>
        <dbReference type="Proteomes" id="UP000515847"/>
    </source>
</evidence>
<dbReference type="GO" id="GO:0042773">
    <property type="term" value="P:ATP synthesis coupled electron transport"/>
    <property type="evidence" value="ECO:0007669"/>
    <property type="project" value="InterPro"/>
</dbReference>
<sequence length="493" mass="53050">MREQLPALIIIVPLLAALAAPLIAYLSTRLLRIVIIGAILVSHLSALGTLLRVLAEGPWHYRFGGWLPPWGIEYVIDPLSGSMAVLISFISLVVAIYSGPFFKADTWLRKGIFYALYALLTTGLLGMVVTGDVFNLYVFLEISSLAAYALIASGGHKATVAAFRYLLIGTVGASFYLLGIGYLYAITGSLNMADLVHRLQPLMDSPAVLTAVVMLVVGMGIKMALFPMHGWLPDAYTYAPPPATAFISGVMTKVSAYVLFRFFFFVLGAMNGPVPAALTVVGWAAAVGIIIGSVMAIAQTDFRRMLAYSSVAQIGYIALGLAIGNTFALIGAVLHILNHAVMKSCLFLVAGGVKWKTGEHTIEKYAELSRRMPLTMGAFLIAALSMVGLPPTAGFFSKWYLVLGAMEARMWPYIVVIILSSLLNAVYFFRVIEHVYMKKAEPKATEENGGGRELPVAMLVPIVLLGVGILVIGVLNEPIVTQILQYALPGGGR</sequence>
<keyword evidence="5 8" id="KW-1133">Transmembrane helix</keyword>
<dbReference type="GO" id="GO:0005886">
    <property type="term" value="C:plasma membrane"/>
    <property type="evidence" value="ECO:0007669"/>
    <property type="project" value="UniProtKB-SubCell"/>
</dbReference>
<organism evidence="10 11">
    <name type="scientific">Thermanaerosceptrum fracticalcis</name>
    <dbReference type="NCBI Taxonomy" id="1712410"/>
    <lineage>
        <taxon>Bacteria</taxon>
        <taxon>Bacillati</taxon>
        <taxon>Bacillota</taxon>
        <taxon>Clostridia</taxon>
        <taxon>Eubacteriales</taxon>
        <taxon>Peptococcaceae</taxon>
        <taxon>Thermanaerosceptrum</taxon>
    </lineage>
</organism>
<proteinExistence type="inferred from homology"/>
<evidence type="ECO:0000256" key="5">
    <source>
        <dbReference type="ARBA" id="ARBA00022989"/>
    </source>
</evidence>
<reference evidence="10 11" key="1">
    <citation type="journal article" date="2019" name="Front. Microbiol.">
        <title>Thermoanaerosceptrum fracticalcis gen. nov. sp. nov., a Novel Fumarate-Fermenting Microorganism From a Deep Fractured Carbonate Aquifer of the US Great Basin.</title>
        <authorList>
            <person name="Hamilton-Brehm S.D."/>
            <person name="Stewart L.E."/>
            <person name="Zavarin M."/>
            <person name="Caldwell M."/>
            <person name="Lawson P.A."/>
            <person name="Onstott T.C."/>
            <person name="Grzymski J."/>
            <person name="Neveux I."/>
            <person name="Lollar B.S."/>
            <person name="Russell C.E."/>
            <person name="Moser D.P."/>
        </authorList>
    </citation>
    <scope>NUCLEOTIDE SEQUENCE [LARGE SCALE GENOMIC DNA]</scope>
    <source>
        <strain evidence="10 11">DRI-13</strain>
    </source>
</reference>
<dbReference type="Pfam" id="PF00361">
    <property type="entry name" value="Proton_antipo_M"/>
    <property type="match status" value="1"/>
</dbReference>
<evidence type="ECO:0000256" key="3">
    <source>
        <dbReference type="ARBA" id="ARBA00022475"/>
    </source>
</evidence>
<dbReference type="InterPro" id="IPR050586">
    <property type="entry name" value="CPA3_Na-H_Antiporter_D"/>
</dbReference>
<keyword evidence="10" id="KW-0830">Ubiquinone</keyword>
<feature type="domain" description="NADH:quinone oxidoreductase/Mrp antiporter transmembrane" evidence="9">
    <location>
        <begin position="131"/>
        <end position="422"/>
    </location>
</feature>
<dbReference type="Proteomes" id="UP000515847">
    <property type="component" value="Chromosome"/>
</dbReference>
<dbReference type="GO" id="GO:0008137">
    <property type="term" value="F:NADH dehydrogenase (ubiquinone) activity"/>
    <property type="evidence" value="ECO:0007669"/>
    <property type="project" value="InterPro"/>
</dbReference>
<feature type="transmembrane region" description="Helical" evidence="8">
    <location>
        <begin position="165"/>
        <end position="186"/>
    </location>
</feature>
<evidence type="ECO:0000313" key="10">
    <source>
        <dbReference type="EMBL" id="QNB47063.1"/>
    </source>
</evidence>
<feature type="transmembrane region" description="Helical" evidence="8">
    <location>
        <begin position="246"/>
        <end position="270"/>
    </location>
</feature>
<comment type="similarity">
    <text evidence="2">Belongs to the CPA3 antiporters (TC 2.A.63) subunit D family.</text>
</comment>
<evidence type="ECO:0000256" key="7">
    <source>
        <dbReference type="RuleBase" id="RU000320"/>
    </source>
</evidence>
<dbReference type="EMBL" id="CP045798">
    <property type="protein sequence ID" value="QNB47063.1"/>
    <property type="molecule type" value="Genomic_DNA"/>
</dbReference>
<evidence type="ECO:0000256" key="2">
    <source>
        <dbReference type="ARBA" id="ARBA00005346"/>
    </source>
</evidence>
<dbReference type="InterPro" id="IPR001750">
    <property type="entry name" value="ND/Mrp_TM"/>
</dbReference>
<dbReference type="RefSeq" id="WP_034420574.1">
    <property type="nucleotide sequence ID" value="NZ_CP045798.1"/>
</dbReference>
<protein>
    <submittedName>
        <fullName evidence="10">NADH/ubiquinone/plastoquinone (Complex I)</fullName>
    </submittedName>
</protein>